<dbReference type="Proteomes" id="UP000649328">
    <property type="component" value="Unassembled WGS sequence"/>
</dbReference>
<accession>A0A8H7LB78</accession>
<evidence type="ECO:0000313" key="1">
    <source>
        <dbReference type="EMBL" id="KAF7998797.1"/>
    </source>
</evidence>
<reference evidence="1" key="1">
    <citation type="submission" date="2020-10" db="EMBL/GenBank/DDBJ databases">
        <title>The Whole-Genome Sequence of Metschnikowia persimmonesis, a Novel Endophytic Yeast Species Isolated from Medicinal Plant Diospyros kaki Thumb.</title>
        <authorList>
            <person name="Rahmat E."/>
            <person name="Kang Y."/>
        </authorList>
    </citation>
    <scope>NUCLEOTIDE SEQUENCE</scope>
    <source>
        <strain evidence="1">KIOM G15050</strain>
    </source>
</reference>
<name>A0A8H7LB78_9ASCO</name>
<gene>
    <name evidence="1" type="ORF">HF325_006862</name>
</gene>
<dbReference type="AlphaFoldDB" id="A0A8H7LB78"/>
<evidence type="ECO:0000313" key="2">
    <source>
        <dbReference type="Proteomes" id="UP000649328"/>
    </source>
</evidence>
<keyword evidence="2" id="KW-1185">Reference proteome</keyword>
<organism evidence="1 2">
    <name type="scientific">Metschnikowia pulcherrima</name>
    <dbReference type="NCBI Taxonomy" id="27326"/>
    <lineage>
        <taxon>Eukaryota</taxon>
        <taxon>Fungi</taxon>
        <taxon>Dikarya</taxon>
        <taxon>Ascomycota</taxon>
        <taxon>Saccharomycotina</taxon>
        <taxon>Pichiomycetes</taxon>
        <taxon>Metschnikowiaceae</taxon>
        <taxon>Metschnikowia</taxon>
    </lineage>
</organism>
<protein>
    <submittedName>
        <fullName evidence="1">Uncharacterized protein</fullName>
    </submittedName>
</protein>
<sequence length="65" mass="7828">MPLDIIRKVDVEDAERYKIGFRSYIRDDEIGKHPDHKITDVKLTLEKERQKRVNEMIVFTRLSKN</sequence>
<comment type="caution">
    <text evidence="1">The sequence shown here is derived from an EMBL/GenBank/DDBJ whole genome shotgun (WGS) entry which is preliminary data.</text>
</comment>
<proteinExistence type="predicted"/>
<dbReference type="EMBL" id="JACBPP010000011">
    <property type="protein sequence ID" value="KAF7998797.1"/>
    <property type="molecule type" value="Genomic_DNA"/>
</dbReference>